<organism evidence="1">
    <name type="scientific">marine sediment metagenome</name>
    <dbReference type="NCBI Taxonomy" id="412755"/>
    <lineage>
        <taxon>unclassified sequences</taxon>
        <taxon>metagenomes</taxon>
        <taxon>ecological metagenomes</taxon>
    </lineage>
</organism>
<comment type="caution">
    <text evidence="1">The sequence shown here is derived from an EMBL/GenBank/DDBJ whole genome shotgun (WGS) entry which is preliminary data.</text>
</comment>
<protein>
    <submittedName>
        <fullName evidence="1">Uncharacterized protein</fullName>
    </submittedName>
</protein>
<gene>
    <name evidence="1" type="ORF">LCGC14_2052260</name>
</gene>
<evidence type="ECO:0000313" key="1">
    <source>
        <dbReference type="EMBL" id="KKL75701.1"/>
    </source>
</evidence>
<dbReference type="AlphaFoldDB" id="A0A0F9FB18"/>
<sequence>MKAEDYLSQVRIDDHKIERKDGWERRVPHKLSLADLDETFGVDDEYASSPPSVVPQLVGIIRKLAERIEHLEEQRRECPLKAAAAGKEGE</sequence>
<name>A0A0F9FB18_9ZZZZ</name>
<dbReference type="EMBL" id="LAZR01024274">
    <property type="protein sequence ID" value="KKL75701.1"/>
    <property type="molecule type" value="Genomic_DNA"/>
</dbReference>
<reference evidence="1" key="1">
    <citation type="journal article" date="2015" name="Nature">
        <title>Complex archaea that bridge the gap between prokaryotes and eukaryotes.</title>
        <authorList>
            <person name="Spang A."/>
            <person name="Saw J.H."/>
            <person name="Jorgensen S.L."/>
            <person name="Zaremba-Niedzwiedzka K."/>
            <person name="Martijn J."/>
            <person name="Lind A.E."/>
            <person name="van Eijk R."/>
            <person name="Schleper C."/>
            <person name="Guy L."/>
            <person name="Ettema T.J."/>
        </authorList>
    </citation>
    <scope>NUCLEOTIDE SEQUENCE</scope>
</reference>
<proteinExistence type="predicted"/>
<accession>A0A0F9FB18</accession>